<dbReference type="RefSeq" id="WP_220169321.1">
    <property type="nucleotide sequence ID" value="NZ_JAIBOA010000020.1"/>
</dbReference>
<evidence type="ECO:0000313" key="1">
    <source>
        <dbReference type="EMBL" id="MBW8486090.1"/>
    </source>
</evidence>
<organism evidence="1 2">
    <name type="scientific">Actinomadura parmotrematis</name>
    <dbReference type="NCBI Taxonomy" id="2864039"/>
    <lineage>
        <taxon>Bacteria</taxon>
        <taxon>Bacillati</taxon>
        <taxon>Actinomycetota</taxon>
        <taxon>Actinomycetes</taxon>
        <taxon>Streptosporangiales</taxon>
        <taxon>Thermomonosporaceae</taxon>
        <taxon>Actinomadura</taxon>
    </lineage>
</organism>
<evidence type="ECO:0000313" key="2">
    <source>
        <dbReference type="Proteomes" id="UP000774570"/>
    </source>
</evidence>
<dbReference type="EMBL" id="JAIBOA010000020">
    <property type="protein sequence ID" value="MBW8486090.1"/>
    <property type="molecule type" value="Genomic_DNA"/>
</dbReference>
<accession>A0ABS7G1J5</accession>
<gene>
    <name evidence="1" type="ORF">K1Y72_27200</name>
</gene>
<name>A0ABS7G1J5_9ACTN</name>
<protein>
    <submittedName>
        <fullName evidence="1">Uncharacterized protein</fullName>
    </submittedName>
</protein>
<comment type="caution">
    <text evidence="1">The sequence shown here is derived from an EMBL/GenBank/DDBJ whole genome shotgun (WGS) entry which is preliminary data.</text>
</comment>
<sequence>MPVPEEGPRWEDPELTRLARRLRDAHRLVAPLPAEHRKRLIRHLLAITDLAKRDTALAARRLDAFLADFHGTPDAR</sequence>
<proteinExistence type="predicted"/>
<keyword evidence="2" id="KW-1185">Reference proteome</keyword>
<dbReference type="Proteomes" id="UP000774570">
    <property type="component" value="Unassembled WGS sequence"/>
</dbReference>
<reference evidence="1 2" key="1">
    <citation type="submission" date="2021-07" db="EMBL/GenBank/DDBJ databases">
        <title>Actinomadura sp. PM05-2 isolated from lichen.</title>
        <authorList>
            <person name="Somphong A."/>
            <person name="Phongsopitanun W."/>
            <person name="Tanasupawat S."/>
            <person name="Peongsungnone V."/>
        </authorList>
    </citation>
    <scope>NUCLEOTIDE SEQUENCE [LARGE SCALE GENOMIC DNA]</scope>
    <source>
        <strain evidence="1 2">PM05-2</strain>
    </source>
</reference>